<proteinExistence type="predicted"/>
<dbReference type="Proteomes" id="UP000245609">
    <property type="component" value="Unassembled WGS sequence"/>
</dbReference>
<keyword evidence="3" id="KW-1185">Reference proteome</keyword>
<dbReference type="InterPro" id="IPR036181">
    <property type="entry name" value="MIT_dom_sf"/>
</dbReference>
<dbReference type="AlphaFoldDB" id="A0A2T9ZFR6"/>
<sequence>MAFNAKIPQNDTLNNIQDTKFFVATDNQYLGDEDSPSFMFFEQAALVKGKYAVSLDKENRIIEALVEYQKSINILEILLNKTKNQYKYDGFLRVKSSFSKRVAQLKSNIYSDNTLIFKTPPKLRVSGSILPPQNSEDLPASLTTKDKTFPIMNNPIATNTTLHHINNNQETIPFPKKYAHSVSSDLATPNKLPNLALFDNPRLRYSPARFNPNVEGLKTESPLQPQYPGVQGADIPSFRQVSPFPLRDYPQSTKSDSTSTPTSLEVNLNQYSSNFPNLNLHYSSGNSVDTSDASINLDDCISNLSSANNKPKKILNFRNFYLSKNLDGKENNLEESTETYFKEYKCNPRDLSNYTPKKPIPLSNSNSNNLHHQHPISLQRDYDFTRRLNFNKINLENVSGRTPSYHQSPYEPSLNARKSNIHSKDLDSEVLMIQNSQSQTENIQQLPMKNLSTSESNTPFDSLESDIAFILNNVTGTGTRRVTQGSYHYDTNSQSGNYNSESQLFPNIHIRPMWLIRLLLQSMTDIGGFISPTLHMSKNVWFQSHVPIVQVNLKLAALHDMSLQLSLLGDISLPTVMYLLPENKEPLESIINNLKKSSKDQELSHLDKTKDNQYLEELNSLKREEMRSLESTFSKVANWLNNFEKLRSKLRADFSRKLKFISAIQELSATVFSRDTDIDFSFLDSDNDSYKFSEYSNAQNSVSLSTFSRKSHSKKSENESSSMFYNLGMDNDSRNGDFVKSFPRTPEKNKFEPLFSGASPNPSISTEGGSRNVESILKYKKSSKKVHGNEYFGVSGVKSFYPKVFQRIRFGRPSDITYPLDQKNKQDNSKEYANKLSKVLLLAIRLESLLFYFSELTLIPDIFNETNNHNGVTKVSNSEKKILLESLGTFSSKSSKRDLALGSSSAKNSFESTSAPYFGLNDSTITEGKLKNVSNNMTSYPQKERLAQARDDKVSDTHSLIRSSRLSRDIFETKKQSSINISHLDQMVAYSIESGALSNKTDSIRMVTQACDLVFKKYDRFKHKGLAPGCIFYQLLDVMEWLNSMVLPWVLRDVCMLMINNIQKHNKRIIT</sequence>
<dbReference type="EMBL" id="MBFS01000233">
    <property type="protein sequence ID" value="PVV03444.1"/>
    <property type="molecule type" value="Genomic_DNA"/>
</dbReference>
<name>A0A2T9ZFR6_9FUNG</name>
<protein>
    <recommendedName>
        <fullName evidence="4">MIT domain-containing protein</fullName>
    </recommendedName>
</protein>
<dbReference type="SUPFAM" id="SSF116846">
    <property type="entry name" value="MIT domain"/>
    <property type="match status" value="1"/>
</dbReference>
<organism evidence="2 3">
    <name type="scientific">Smittium megazygosporum</name>
    <dbReference type="NCBI Taxonomy" id="133381"/>
    <lineage>
        <taxon>Eukaryota</taxon>
        <taxon>Fungi</taxon>
        <taxon>Fungi incertae sedis</taxon>
        <taxon>Zoopagomycota</taxon>
        <taxon>Kickxellomycotina</taxon>
        <taxon>Harpellomycetes</taxon>
        <taxon>Harpellales</taxon>
        <taxon>Legeriomycetaceae</taxon>
        <taxon>Smittium</taxon>
    </lineage>
</organism>
<evidence type="ECO:0000313" key="2">
    <source>
        <dbReference type="EMBL" id="PVV03444.1"/>
    </source>
</evidence>
<accession>A0A2T9ZFR6</accession>
<reference evidence="2 3" key="1">
    <citation type="journal article" date="2018" name="MBio">
        <title>Comparative Genomics Reveals the Core Gene Toolbox for the Fungus-Insect Symbiosis.</title>
        <authorList>
            <person name="Wang Y."/>
            <person name="Stata M."/>
            <person name="Wang W."/>
            <person name="Stajich J.E."/>
            <person name="White M.M."/>
            <person name="Moncalvo J.M."/>
        </authorList>
    </citation>
    <scope>NUCLEOTIDE SEQUENCE [LARGE SCALE GENOMIC DNA]</scope>
    <source>
        <strain evidence="2 3">SC-DP-2</strain>
    </source>
</reference>
<gene>
    <name evidence="2" type="ORF">BB560_002070</name>
</gene>
<comment type="caution">
    <text evidence="2">The sequence shown here is derived from an EMBL/GenBank/DDBJ whole genome shotgun (WGS) entry which is preliminary data.</text>
</comment>
<evidence type="ECO:0008006" key="4">
    <source>
        <dbReference type="Google" id="ProtNLM"/>
    </source>
</evidence>
<feature type="region of interest" description="Disordered" evidence="1">
    <location>
        <begin position="352"/>
        <end position="374"/>
    </location>
</feature>
<dbReference type="OrthoDB" id="5578101at2759"/>
<evidence type="ECO:0000256" key="1">
    <source>
        <dbReference type="SAM" id="MobiDB-lite"/>
    </source>
</evidence>
<evidence type="ECO:0000313" key="3">
    <source>
        <dbReference type="Proteomes" id="UP000245609"/>
    </source>
</evidence>